<dbReference type="PANTHER" id="PTHR30011">
    <property type="entry name" value="ALKANESULFONATE MONOOXYGENASE-RELATED"/>
    <property type="match status" value="1"/>
</dbReference>
<dbReference type="InterPro" id="IPR011251">
    <property type="entry name" value="Luciferase-like_dom"/>
</dbReference>
<dbReference type="PANTHER" id="PTHR30011:SF41">
    <property type="entry name" value="XENOBIOTIC COMPOUND MONOOXYGENASE, DSZA FAMILY (AFU_ORTHOLOGUE AFUA_3G15040)"/>
    <property type="match status" value="1"/>
</dbReference>
<evidence type="ECO:0000259" key="2">
    <source>
        <dbReference type="Pfam" id="PF00296"/>
    </source>
</evidence>
<dbReference type="AlphaFoldDB" id="A0A1L9PDN4"/>
<dbReference type="InterPro" id="IPR036661">
    <property type="entry name" value="Luciferase-like_sf"/>
</dbReference>
<dbReference type="OrthoDB" id="5561043at2759"/>
<reference evidence="4" key="1">
    <citation type="journal article" date="2017" name="Genome Biol.">
        <title>Comparative genomics reveals high biological diversity and specific adaptations in the industrially and medically important fungal genus Aspergillus.</title>
        <authorList>
            <person name="de Vries R.P."/>
            <person name="Riley R."/>
            <person name="Wiebenga A."/>
            <person name="Aguilar-Osorio G."/>
            <person name="Amillis S."/>
            <person name="Uchima C.A."/>
            <person name="Anderluh G."/>
            <person name="Asadollahi M."/>
            <person name="Askin M."/>
            <person name="Barry K."/>
            <person name="Battaglia E."/>
            <person name="Bayram O."/>
            <person name="Benocci T."/>
            <person name="Braus-Stromeyer S.A."/>
            <person name="Caldana C."/>
            <person name="Canovas D."/>
            <person name="Cerqueira G.C."/>
            <person name="Chen F."/>
            <person name="Chen W."/>
            <person name="Choi C."/>
            <person name="Clum A."/>
            <person name="Dos Santos R.A."/>
            <person name="Damasio A.R."/>
            <person name="Diallinas G."/>
            <person name="Emri T."/>
            <person name="Fekete E."/>
            <person name="Flipphi M."/>
            <person name="Freyberg S."/>
            <person name="Gallo A."/>
            <person name="Gournas C."/>
            <person name="Habgood R."/>
            <person name="Hainaut M."/>
            <person name="Harispe M.L."/>
            <person name="Henrissat B."/>
            <person name="Hilden K.S."/>
            <person name="Hope R."/>
            <person name="Hossain A."/>
            <person name="Karabika E."/>
            <person name="Karaffa L."/>
            <person name="Karanyi Z."/>
            <person name="Krasevec N."/>
            <person name="Kuo A."/>
            <person name="Kusch H."/>
            <person name="LaButti K."/>
            <person name="Lagendijk E.L."/>
            <person name="Lapidus A."/>
            <person name="Levasseur A."/>
            <person name="Lindquist E."/>
            <person name="Lipzen A."/>
            <person name="Logrieco A.F."/>
            <person name="MacCabe A."/>
            <person name="Maekelae M.R."/>
            <person name="Malavazi I."/>
            <person name="Melin P."/>
            <person name="Meyer V."/>
            <person name="Mielnichuk N."/>
            <person name="Miskei M."/>
            <person name="Molnar A.P."/>
            <person name="Mule G."/>
            <person name="Ngan C.Y."/>
            <person name="Orejas M."/>
            <person name="Orosz E."/>
            <person name="Ouedraogo J.P."/>
            <person name="Overkamp K.M."/>
            <person name="Park H.-S."/>
            <person name="Perrone G."/>
            <person name="Piumi F."/>
            <person name="Punt P.J."/>
            <person name="Ram A.F."/>
            <person name="Ramon A."/>
            <person name="Rauscher S."/>
            <person name="Record E."/>
            <person name="Riano-Pachon D.M."/>
            <person name="Robert V."/>
            <person name="Roehrig J."/>
            <person name="Ruller R."/>
            <person name="Salamov A."/>
            <person name="Salih N.S."/>
            <person name="Samson R.A."/>
            <person name="Sandor E."/>
            <person name="Sanguinetti M."/>
            <person name="Schuetze T."/>
            <person name="Sepcic K."/>
            <person name="Shelest E."/>
            <person name="Sherlock G."/>
            <person name="Sophianopoulou V."/>
            <person name="Squina F.M."/>
            <person name="Sun H."/>
            <person name="Susca A."/>
            <person name="Todd R.B."/>
            <person name="Tsang A."/>
            <person name="Unkles S.E."/>
            <person name="van de Wiele N."/>
            <person name="van Rossen-Uffink D."/>
            <person name="Oliveira J.V."/>
            <person name="Vesth T.C."/>
            <person name="Visser J."/>
            <person name="Yu J.-H."/>
            <person name="Zhou M."/>
            <person name="Andersen M.R."/>
            <person name="Archer D.B."/>
            <person name="Baker S.E."/>
            <person name="Benoit I."/>
            <person name="Brakhage A.A."/>
            <person name="Braus G.H."/>
            <person name="Fischer R."/>
            <person name="Frisvad J.C."/>
            <person name="Goldman G.H."/>
            <person name="Houbraken J."/>
            <person name="Oakley B."/>
            <person name="Pocsi I."/>
            <person name="Scazzocchio C."/>
            <person name="Seiboth B."/>
            <person name="vanKuyk P.A."/>
            <person name="Wortman J."/>
            <person name="Dyer P.S."/>
            <person name="Grigoriev I.V."/>
        </authorList>
    </citation>
    <scope>NUCLEOTIDE SEQUENCE [LARGE SCALE GENOMIC DNA]</scope>
    <source>
        <strain evidence="4">CBS 583.65</strain>
    </source>
</reference>
<dbReference type="VEuPathDB" id="FungiDB:ASPVEDRAFT_187931"/>
<keyword evidence="4" id="KW-1185">Reference proteome</keyword>
<evidence type="ECO:0000313" key="4">
    <source>
        <dbReference type="Proteomes" id="UP000184073"/>
    </source>
</evidence>
<dbReference type="GO" id="GO:0016705">
    <property type="term" value="F:oxidoreductase activity, acting on paired donors, with incorporation or reduction of molecular oxygen"/>
    <property type="evidence" value="ECO:0007669"/>
    <property type="project" value="InterPro"/>
</dbReference>
<dbReference type="Pfam" id="PF00296">
    <property type="entry name" value="Bac_luciferase"/>
    <property type="match status" value="1"/>
</dbReference>
<feature type="domain" description="Luciferase-like" evidence="2">
    <location>
        <begin position="58"/>
        <end position="313"/>
    </location>
</feature>
<dbReference type="RefSeq" id="XP_040665396.1">
    <property type="nucleotide sequence ID" value="XM_040809018.1"/>
</dbReference>
<accession>A0A1L9PDN4</accession>
<dbReference type="PIRSF" id="PIRSF000337">
    <property type="entry name" value="NTA_MOA"/>
    <property type="match status" value="1"/>
</dbReference>
<dbReference type="Gene3D" id="3.20.20.30">
    <property type="entry name" value="Luciferase-like domain"/>
    <property type="match status" value="1"/>
</dbReference>
<sequence length="478" mass="52937">MATTNPAQEPKKWILNAFSMSSPTHVAPGLWRHPRNQTHRYKEIGYWIELAKLLDGNFHALFIADMLGIYDVYNGPGNIREVLPGAAQFPISDPSLPIAAMASVTKSLSFGITASTTYESPFLLARRYSTLDHLSNGRVAWNVVTSYLESAAKNLGLEQEVSHDERYEIADEFLDVVYKLLEGSWRDDAVILDNDSKAYTHPDRVRRIDHKGKYFKVAGPHLVEPSRQRTPFIFQAGASKAGKTFATRHAEAMFLPGMHIESVRKSVLDIRQTALEQGRDLNGLKLIVGMLVIVDETDERAQQKYDEYLSYADLDGSLALFGGWTGADLGKYADDDNFEFTGPGAIQSIVSSWRATIPGSEGIKWTKKRVAQELALGGPHPRAIGSAKTVADILERWISETDVDGFNISYAVGPGDLEDVVKHLIPELKSRGVFWDAAAAEGQTTRENYLGSDFAKNGRLSSDHPGAKYRWKASSSSQ</sequence>
<proteinExistence type="inferred from homology"/>
<evidence type="ECO:0000313" key="3">
    <source>
        <dbReference type="EMBL" id="OJI99633.1"/>
    </source>
</evidence>
<dbReference type="SUPFAM" id="SSF51679">
    <property type="entry name" value="Bacterial luciferase-like"/>
    <property type="match status" value="1"/>
</dbReference>
<evidence type="ECO:0000256" key="1">
    <source>
        <dbReference type="ARBA" id="ARBA00033748"/>
    </source>
</evidence>
<dbReference type="InterPro" id="IPR016215">
    <property type="entry name" value="NTA_MOA"/>
</dbReference>
<name>A0A1L9PDN4_ASPVE</name>
<dbReference type="NCBIfam" id="TIGR03860">
    <property type="entry name" value="FMN_nitrolo"/>
    <property type="match status" value="1"/>
</dbReference>
<gene>
    <name evidence="3" type="ORF">ASPVEDRAFT_187931</name>
</gene>
<dbReference type="InterPro" id="IPR051260">
    <property type="entry name" value="Diverse_substr_monoxygenases"/>
</dbReference>
<dbReference type="GO" id="GO:0004497">
    <property type="term" value="F:monooxygenase activity"/>
    <property type="evidence" value="ECO:0007669"/>
    <property type="project" value="InterPro"/>
</dbReference>
<dbReference type="STRING" id="1036611.A0A1L9PDN4"/>
<dbReference type="Proteomes" id="UP000184073">
    <property type="component" value="Unassembled WGS sequence"/>
</dbReference>
<protein>
    <recommendedName>
        <fullName evidence="2">Luciferase-like domain-containing protein</fullName>
    </recommendedName>
</protein>
<dbReference type="GeneID" id="63724529"/>
<dbReference type="EMBL" id="KV878127">
    <property type="protein sequence ID" value="OJI99633.1"/>
    <property type="molecule type" value="Genomic_DNA"/>
</dbReference>
<comment type="similarity">
    <text evidence="1">Belongs to the NtaA/SnaA/DszA monooxygenase family.</text>
</comment>
<organism evidence="3 4">
    <name type="scientific">Aspergillus versicolor CBS 583.65</name>
    <dbReference type="NCBI Taxonomy" id="1036611"/>
    <lineage>
        <taxon>Eukaryota</taxon>
        <taxon>Fungi</taxon>
        <taxon>Dikarya</taxon>
        <taxon>Ascomycota</taxon>
        <taxon>Pezizomycotina</taxon>
        <taxon>Eurotiomycetes</taxon>
        <taxon>Eurotiomycetidae</taxon>
        <taxon>Eurotiales</taxon>
        <taxon>Aspergillaceae</taxon>
        <taxon>Aspergillus</taxon>
        <taxon>Aspergillus subgen. Nidulantes</taxon>
    </lineage>
</organism>